<feature type="domain" description="VWFC" evidence="3">
    <location>
        <begin position="204"/>
        <end position="265"/>
    </location>
</feature>
<feature type="compositionally biased region" description="Low complexity" evidence="1">
    <location>
        <begin position="383"/>
        <end position="396"/>
    </location>
</feature>
<feature type="compositionally biased region" description="Polar residues" evidence="1">
    <location>
        <begin position="397"/>
        <end position="435"/>
    </location>
</feature>
<dbReference type="PANTHER" id="PTHR46439:SF1">
    <property type="entry name" value="CYSTEINE-RICH MOTOR NEURON 1 PROTEIN"/>
    <property type="match status" value="1"/>
</dbReference>
<feature type="compositionally biased region" description="Polar residues" evidence="1">
    <location>
        <begin position="322"/>
        <end position="354"/>
    </location>
</feature>
<gene>
    <name evidence="4" type="primary">101891401</name>
</gene>
<dbReference type="Gene3D" id="6.20.200.20">
    <property type="match status" value="1"/>
</dbReference>
<sequence>MPLEAIKKKNKYRQPFRWWNATARDVVAKVEQQQLPPVWENDDVNCKAIQCPSSCPQDSYNATALEEEDGENEEDLDDSTYVEELGQFEELIPPEHIHHTVPHYLSKREVSPQQQQQSALEHCCGCVCNECNDFPDCSDDEVAIEVQKGQGVPGSCCPVYKCIPKITCAFGVKQSFWKSKCLKCSCFGENEMCEDHCPQEETIQSCFSDYYQQVMANGEAWMEGSCVSCSCDQGEKSCTTPICKSLEGECDNPIHDEDECCPRCPEPEEEIVKEKAEENVTEIAAMPEEVTREMTTQKTPNTTMATSTERVRSSMEPELKDVTTSATSTEKVMSSTVPELNKSPASETSTEKIMSSTEPVTEESSETPLIKISTTEKMEENLSSTSTQEEMSSTTENISSSTMKGVADSSVSVPDTTMENPTTPRKENLATTSEMVTTSTISREVESSTVTEEALSSTDNNHNWSSTLEPETTSEVLTYSTADRSSSIFVAETSTLAESSSQIPLEDSTSSSVAGIELTTLDRTSKAHTSTTEDTFAENIAIHSQDSTTQQTFRETTTKKDVEKHLDSSETYSTTEKISGNVPKTTTTLKNNINTPHTPPSTNSPFTTSSPYTPPEFTSSSSSSEIEHSSASTANPSTTTGPELLEPLPHQKNLLFEETNNYGSQSTQHQRRSRFDGIHYVIMIAIFIGVLLFIALFLIIRHTKNRKKMYSAIPYSETSLSQNSTHTMMTV</sequence>
<feature type="compositionally biased region" description="Polar residues" evidence="1">
    <location>
        <begin position="569"/>
        <end position="578"/>
    </location>
</feature>
<dbReference type="PANTHER" id="PTHR46439">
    <property type="entry name" value="CYSTEINE-RICH MOTOR NEURON 1 PROTEIN"/>
    <property type="match status" value="1"/>
</dbReference>
<name>A0A1I8M834_MUSDO</name>
<evidence type="ECO:0000259" key="3">
    <source>
        <dbReference type="PROSITE" id="PS50184"/>
    </source>
</evidence>
<feature type="compositionally biased region" description="Low complexity" evidence="1">
    <location>
        <begin position="584"/>
        <end position="640"/>
    </location>
</feature>
<feature type="compositionally biased region" description="Polar residues" evidence="1">
    <location>
        <begin position="459"/>
        <end position="471"/>
    </location>
</feature>
<feature type="compositionally biased region" description="Low complexity" evidence="1">
    <location>
        <begin position="436"/>
        <end position="458"/>
    </location>
</feature>
<dbReference type="InterPro" id="IPR001007">
    <property type="entry name" value="VWF_dom"/>
</dbReference>
<dbReference type="VEuPathDB" id="VectorBase:MDOMA2_016467"/>
<dbReference type="PROSITE" id="PS01208">
    <property type="entry name" value="VWFC_1"/>
    <property type="match status" value="1"/>
</dbReference>
<keyword evidence="2" id="KW-0812">Transmembrane</keyword>
<keyword evidence="2" id="KW-1133">Transmembrane helix</keyword>
<feature type="region of interest" description="Disordered" evidence="1">
    <location>
        <begin position="292"/>
        <end position="471"/>
    </location>
</feature>
<feature type="compositionally biased region" description="Polar residues" evidence="1">
    <location>
        <begin position="293"/>
        <end position="308"/>
    </location>
</feature>
<dbReference type="Pfam" id="PF23334">
    <property type="entry name" value="VWC2L_2nd"/>
    <property type="match status" value="1"/>
</dbReference>
<evidence type="ECO:0000256" key="2">
    <source>
        <dbReference type="SAM" id="Phobius"/>
    </source>
</evidence>
<dbReference type="InterPro" id="IPR052624">
    <property type="entry name" value="CRIM1"/>
</dbReference>
<dbReference type="STRING" id="7370.A0A1I8M834"/>
<dbReference type="AlphaFoldDB" id="A0A1I8M834"/>
<dbReference type="VEuPathDB" id="VectorBase:MDOA002204"/>
<dbReference type="PROSITE" id="PS50184">
    <property type="entry name" value="VWFC_2"/>
    <property type="match status" value="1"/>
</dbReference>
<accession>A0A1I8M834</accession>
<proteinExistence type="predicted"/>
<evidence type="ECO:0000313" key="4">
    <source>
        <dbReference type="EnsemblMetazoa" id="MDOA002204-PA"/>
    </source>
</evidence>
<dbReference type="SMART" id="SM00214">
    <property type="entry name" value="VWC"/>
    <property type="match status" value="1"/>
</dbReference>
<dbReference type="SUPFAM" id="SSF57603">
    <property type="entry name" value="FnI-like domain"/>
    <property type="match status" value="1"/>
</dbReference>
<dbReference type="EnsemblMetazoa" id="MDOA002204-RA">
    <property type="protein sequence ID" value="MDOA002204-PA"/>
    <property type="gene ID" value="MDOA002204"/>
</dbReference>
<evidence type="ECO:0000256" key="1">
    <source>
        <dbReference type="SAM" id="MobiDB-lite"/>
    </source>
</evidence>
<feature type="compositionally biased region" description="Basic and acidic residues" evidence="1">
    <location>
        <begin position="309"/>
        <end position="321"/>
    </location>
</feature>
<protein>
    <recommendedName>
        <fullName evidence="3">VWFC domain-containing protein</fullName>
    </recommendedName>
</protein>
<organism evidence="4">
    <name type="scientific">Musca domestica</name>
    <name type="common">House fly</name>
    <dbReference type="NCBI Taxonomy" id="7370"/>
    <lineage>
        <taxon>Eukaryota</taxon>
        <taxon>Metazoa</taxon>
        <taxon>Ecdysozoa</taxon>
        <taxon>Arthropoda</taxon>
        <taxon>Hexapoda</taxon>
        <taxon>Insecta</taxon>
        <taxon>Pterygota</taxon>
        <taxon>Neoptera</taxon>
        <taxon>Endopterygota</taxon>
        <taxon>Diptera</taxon>
        <taxon>Brachycera</taxon>
        <taxon>Muscomorpha</taxon>
        <taxon>Muscoidea</taxon>
        <taxon>Muscidae</taxon>
        <taxon>Musca</taxon>
    </lineage>
</organism>
<feature type="compositionally biased region" description="Basic and acidic residues" evidence="1">
    <location>
        <begin position="556"/>
        <end position="568"/>
    </location>
</feature>
<dbReference type="GO" id="GO:0005886">
    <property type="term" value="C:plasma membrane"/>
    <property type="evidence" value="ECO:0007669"/>
    <property type="project" value="TreeGrafter"/>
</dbReference>
<keyword evidence="2" id="KW-0472">Membrane</keyword>
<dbReference type="eggNOG" id="KOG1216">
    <property type="taxonomic scope" value="Eukaryota"/>
</dbReference>
<feature type="region of interest" description="Disordered" evidence="1">
    <location>
        <begin position="539"/>
        <end position="644"/>
    </location>
</feature>
<feature type="transmembrane region" description="Helical" evidence="2">
    <location>
        <begin position="677"/>
        <end position="700"/>
    </location>
</feature>
<reference evidence="4" key="1">
    <citation type="submission" date="2020-05" db="UniProtKB">
        <authorList>
            <consortium name="EnsemblMetazoa"/>
        </authorList>
    </citation>
    <scope>IDENTIFICATION</scope>
    <source>
        <strain evidence="4">Aabys</strain>
    </source>
</reference>